<feature type="transmembrane region" description="Helical" evidence="1">
    <location>
        <begin position="535"/>
        <end position="559"/>
    </location>
</feature>
<name>A0AA86UE94_9EUKA</name>
<proteinExistence type="predicted"/>
<organism evidence="2">
    <name type="scientific">Hexamita inflata</name>
    <dbReference type="NCBI Taxonomy" id="28002"/>
    <lineage>
        <taxon>Eukaryota</taxon>
        <taxon>Metamonada</taxon>
        <taxon>Diplomonadida</taxon>
        <taxon>Hexamitidae</taxon>
        <taxon>Hexamitinae</taxon>
        <taxon>Hexamita</taxon>
    </lineage>
</organism>
<evidence type="ECO:0000313" key="4">
    <source>
        <dbReference type="Proteomes" id="UP001642409"/>
    </source>
</evidence>
<dbReference type="AlphaFoldDB" id="A0AA86UE94"/>
<sequence>MFNSHHQTILLTYVVQDAQSFSECFSALSYIRGNTQTYQLDLHLVPFEELDKITSQNLCQIYLPGKDVIVKIHYNDVSFPKVGDPQVKFVYAYNTEIIVSFQLSQADYNNIINKQNAMYELWYDINLIKVNNSVGNIQHTKYNGTGCFSAISMSYTIYGDIDILTTSNNCLINYGAGVTITLDYLSGTQSKQLPIYPCTSNCVEGEYNDTSTTFQDIKIYRAKKTNALASNFADFYTSFIANRIMTISFNMRFDTNGIESTIMQLIDVKTPVDTWGCVANDPMTDTFYGTFLGLQVNPNGAFLQIRDAQKNLLICDTSPASKVNVDIYMMQGTTIYKRNKTFTMFEFNEQVGVQYESDAEYQNFRDNILIFGETQTFMIVSYVDANDIILYEITNYLIAYTGCIAQEDIQIYDDKLCAIMKFENTRSDCVSRYQPGNSISHVSIYFIKDGIFQFLGQYNIPEPINYTAGDIKYCFNCDILDPVFTYAKSTCAENWALTKQMLKKSSGATKMGLIYASLFENYNSENIIAMYNSTWTPFIITAVISIALICIAVPILMVLNK</sequence>
<dbReference type="Proteomes" id="UP001642409">
    <property type="component" value="Unassembled WGS sequence"/>
</dbReference>
<dbReference type="EMBL" id="CAXDID020000274">
    <property type="protein sequence ID" value="CAL6068657.1"/>
    <property type="molecule type" value="Genomic_DNA"/>
</dbReference>
<accession>A0AA86UE94</accession>
<keyword evidence="4" id="KW-1185">Reference proteome</keyword>
<evidence type="ECO:0000313" key="2">
    <source>
        <dbReference type="EMBL" id="CAI9954700.1"/>
    </source>
</evidence>
<evidence type="ECO:0008006" key="5">
    <source>
        <dbReference type="Google" id="ProtNLM"/>
    </source>
</evidence>
<keyword evidence="1" id="KW-0472">Membrane</keyword>
<comment type="caution">
    <text evidence="2">The sequence shown here is derived from an EMBL/GenBank/DDBJ whole genome shotgun (WGS) entry which is preliminary data.</text>
</comment>
<keyword evidence="1" id="KW-1133">Transmembrane helix</keyword>
<dbReference type="EMBL" id="CATOUU010000850">
    <property type="protein sequence ID" value="CAI9954700.1"/>
    <property type="molecule type" value="Genomic_DNA"/>
</dbReference>
<reference evidence="3 4" key="2">
    <citation type="submission" date="2024-07" db="EMBL/GenBank/DDBJ databases">
        <authorList>
            <person name="Akdeniz Z."/>
        </authorList>
    </citation>
    <scope>NUCLEOTIDE SEQUENCE [LARGE SCALE GENOMIC DNA]</scope>
</reference>
<evidence type="ECO:0000313" key="3">
    <source>
        <dbReference type="EMBL" id="CAL6068657.1"/>
    </source>
</evidence>
<evidence type="ECO:0000256" key="1">
    <source>
        <dbReference type="SAM" id="Phobius"/>
    </source>
</evidence>
<gene>
    <name evidence="2" type="ORF">HINF_LOCUS42345</name>
    <name evidence="3" type="ORF">HINF_LOCUS53607</name>
</gene>
<protein>
    <recommendedName>
        <fullName evidence="5">Transmembrane protein</fullName>
    </recommendedName>
</protein>
<keyword evidence="1" id="KW-0812">Transmembrane</keyword>
<reference evidence="2" key="1">
    <citation type="submission" date="2023-06" db="EMBL/GenBank/DDBJ databases">
        <authorList>
            <person name="Kurt Z."/>
        </authorList>
    </citation>
    <scope>NUCLEOTIDE SEQUENCE</scope>
</reference>